<dbReference type="OrthoDB" id="6315394at2"/>
<dbReference type="STRING" id="504487.JCM19538_1138"/>
<keyword evidence="3" id="KW-0808">Transferase</keyword>
<name>A0A090W307_9FLAO</name>
<evidence type="ECO:0000259" key="1">
    <source>
        <dbReference type="Pfam" id="PF14397"/>
    </source>
</evidence>
<accession>A0A090W307</accession>
<reference evidence="6" key="1">
    <citation type="journal article" date="2014" name="Genome Announc.">
        <title>Draft Genome Sequence of Marine Flavobacterium Jejuia pallidilutea Strain 11shimoA1 and Pigmentation Mutants.</title>
        <authorList>
            <person name="Takatani N."/>
            <person name="Nakanishi M."/>
            <person name="Meirelles P."/>
            <person name="Mino S."/>
            <person name="Suda W."/>
            <person name="Oshima K."/>
            <person name="Hattori M."/>
            <person name="Ohkuma M."/>
            <person name="Hosokawa M."/>
            <person name="Miyashita K."/>
            <person name="Thompson F.L."/>
            <person name="Niwa A."/>
            <person name="Sawabe T."/>
            <person name="Sawabe T."/>
        </authorList>
    </citation>
    <scope>NUCLEOTIDE SEQUENCE [LARGE SCALE GENOMIC DNA]</scope>
    <source>
        <strain evidence="6">JCM 19538</strain>
    </source>
</reference>
<dbReference type="Pfam" id="PF14397">
    <property type="entry name" value="ATPgrasp_ST"/>
    <property type="match status" value="1"/>
</dbReference>
<dbReference type="GO" id="GO:0016740">
    <property type="term" value="F:transferase activity"/>
    <property type="evidence" value="ECO:0007669"/>
    <property type="project" value="UniProtKB-KW"/>
</dbReference>
<evidence type="ECO:0000313" key="4">
    <source>
        <dbReference type="EMBL" id="GAL88703.1"/>
    </source>
</evidence>
<dbReference type="EMBL" id="BBNR01000010">
    <property type="protein sequence ID" value="GAL67525.1"/>
    <property type="molecule type" value="Genomic_DNA"/>
</dbReference>
<dbReference type="EMBL" id="BBNS01000011">
    <property type="protein sequence ID" value="GAL71326.1"/>
    <property type="molecule type" value="Genomic_DNA"/>
</dbReference>
<dbReference type="Proteomes" id="UP000030184">
    <property type="component" value="Unassembled WGS sequence"/>
</dbReference>
<dbReference type="Proteomes" id="UP000029641">
    <property type="component" value="Unassembled WGS sequence"/>
</dbReference>
<dbReference type="AlphaFoldDB" id="A0A090W307"/>
<evidence type="ECO:0000313" key="2">
    <source>
        <dbReference type="EMBL" id="GAL67525.1"/>
    </source>
</evidence>
<feature type="domain" description="Alpha-L-glutamate ligase-related protein ATP-grasp" evidence="1">
    <location>
        <begin position="187"/>
        <end position="337"/>
    </location>
</feature>
<keyword evidence="6" id="KW-1185">Reference proteome</keyword>
<dbReference type="Proteomes" id="UP000029646">
    <property type="component" value="Unassembled WGS sequence"/>
</dbReference>
<dbReference type="RefSeq" id="WP_042244126.1">
    <property type="nucleotide sequence ID" value="NZ_BBNR01000010.1"/>
</dbReference>
<dbReference type="SUPFAM" id="SSF56059">
    <property type="entry name" value="Glutathione synthetase ATP-binding domain-like"/>
    <property type="match status" value="1"/>
</dbReference>
<organism evidence="3 5">
    <name type="scientific">Jejuia pallidilutea</name>
    <dbReference type="NCBI Taxonomy" id="504487"/>
    <lineage>
        <taxon>Bacteria</taxon>
        <taxon>Pseudomonadati</taxon>
        <taxon>Bacteroidota</taxon>
        <taxon>Flavobacteriia</taxon>
        <taxon>Flavobacteriales</taxon>
        <taxon>Flavobacteriaceae</taxon>
        <taxon>Jejuia</taxon>
    </lineage>
</organism>
<dbReference type="InterPro" id="IPR039523">
    <property type="entry name" value="RimK-rel_E_lig_ATP-grasp"/>
</dbReference>
<evidence type="ECO:0000313" key="3">
    <source>
        <dbReference type="EMBL" id="GAL71326.1"/>
    </source>
</evidence>
<dbReference type="EMBL" id="BBNY01000004">
    <property type="protein sequence ID" value="GAL88703.1"/>
    <property type="molecule type" value="Genomic_DNA"/>
</dbReference>
<gene>
    <name evidence="2" type="ORF">JCM19301_498</name>
    <name evidence="3" type="ORF">JCM19302_1003</name>
    <name evidence="4" type="ORF">JCM19538_1138</name>
</gene>
<evidence type="ECO:0000313" key="5">
    <source>
        <dbReference type="Proteomes" id="UP000029646"/>
    </source>
</evidence>
<protein>
    <submittedName>
        <fullName evidence="3">Putative hexapeptide transferase family protein</fullName>
    </submittedName>
</protein>
<dbReference type="eggNOG" id="COG0189">
    <property type="taxonomic scope" value="Bacteria"/>
</dbReference>
<evidence type="ECO:0000313" key="6">
    <source>
        <dbReference type="Proteomes" id="UP000030184"/>
    </source>
</evidence>
<comment type="caution">
    <text evidence="3">The sequence shown here is derived from an EMBL/GenBank/DDBJ whole genome shotgun (WGS) entry which is preliminary data.</text>
</comment>
<proteinExistence type="predicted"/>
<sequence length="351" mass="39911">MKEKLISNSKHVLSYVKNYNYNYSHIKLAKSALKTIESIKGKTDPKLLEMSNTYAKDVLGWRGYAPWLQAHSAMIGEFKEGWIPENYFGSVVVPKLQGEVGRTSFLKPLSQKIFNSTNFPDIGHFVNGSFYTENYEYLTNNNILLYLFKDIDKVVFKLNNSAQGTGVFVFNKETFNVNTIKRLGDGVFQKYIHQHPFFNQIMSNSVSTIRILTVLDNLGNASVRACYLRVGRNDDSHVKSSSQISIPVDIKTGQLNALGHSKSWFTMHQHPDTGFVFKNKTIPSFGSIIKKALELQNKMSLVKCIGWDMVLDDANTVQVMEWNGFHTGIGFAEFTQGPCFKDLGWENLWKK</sequence>